<feature type="domain" description="HTH tetR-type" evidence="5">
    <location>
        <begin position="16"/>
        <end position="76"/>
    </location>
</feature>
<proteinExistence type="predicted"/>
<evidence type="ECO:0000256" key="4">
    <source>
        <dbReference type="PROSITE-ProRule" id="PRU00335"/>
    </source>
</evidence>
<dbReference type="InterPro" id="IPR009057">
    <property type="entry name" value="Homeodomain-like_sf"/>
</dbReference>
<dbReference type="InterPro" id="IPR001647">
    <property type="entry name" value="HTH_TetR"/>
</dbReference>
<dbReference type="RefSeq" id="WP_077349809.1">
    <property type="nucleotide sequence ID" value="NZ_CP019607.1"/>
</dbReference>
<evidence type="ECO:0000313" key="6">
    <source>
        <dbReference type="EMBL" id="AQP50963.1"/>
    </source>
</evidence>
<dbReference type="AlphaFoldDB" id="A0A1Q2CXZ5"/>
<gene>
    <name evidence="6" type="ORF">BW733_09110</name>
</gene>
<dbReference type="KEGG" id="tfa:BW733_09110"/>
<dbReference type="InterPro" id="IPR036271">
    <property type="entry name" value="Tet_transcr_reg_TetR-rel_C_sf"/>
</dbReference>
<dbReference type="Pfam" id="PF00440">
    <property type="entry name" value="TetR_N"/>
    <property type="match status" value="1"/>
</dbReference>
<evidence type="ECO:0000256" key="2">
    <source>
        <dbReference type="ARBA" id="ARBA00023125"/>
    </source>
</evidence>
<keyword evidence="1" id="KW-0805">Transcription regulation</keyword>
<keyword evidence="7" id="KW-1185">Reference proteome</keyword>
<dbReference type="GO" id="GO:0003700">
    <property type="term" value="F:DNA-binding transcription factor activity"/>
    <property type="evidence" value="ECO:0007669"/>
    <property type="project" value="TreeGrafter"/>
</dbReference>
<dbReference type="PANTHER" id="PTHR30055:SF148">
    <property type="entry name" value="TETR-FAMILY TRANSCRIPTIONAL REGULATOR"/>
    <property type="match status" value="1"/>
</dbReference>
<keyword evidence="2 4" id="KW-0238">DNA-binding</keyword>
<dbReference type="Proteomes" id="UP000188235">
    <property type="component" value="Chromosome"/>
</dbReference>
<accession>A0A1Q2CXZ5</accession>
<dbReference type="EMBL" id="CP019607">
    <property type="protein sequence ID" value="AQP50963.1"/>
    <property type="molecule type" value="Genomic_DNA"/>
</dbReference>
<evidence type="ECO:0000313" key="7">
    <source>
        <dbReference type="Proteomes" id="UP000188235"/>
    </source>
</evidence>
<dbReference type="InterPro" id="IPR050109">
    <property type="entry name" value="HTH-type_TetR-like_transc_reg"/>
</dbReference>
<dbReference type="PANTHER" id="PTHR30055">
    <property type="entry name" value="HTH-TYPE TRANSCRIPTIONAL REGULATOR RUTR"/>
    <property type="match status" value="1"/>
</dbReference>
<dbReference type="OrthoDB" id="9796019at2"/>
<dbReference type="Gene3D" id="1.10.357.10">
    <property type="entry name" value="Tetracycline Repressor, domain 2"/>
    <property type="match status" value="1"/>
</dbReference>
<dbReference type="Pfam" id="PF16859">
    <property type="entry name" value="TetR_C_11"/>
    <property type="match status" value="1"/>
</dbReference>
<dbReference type="PROSITE" id="PS50977">
    <property type="entry name" value="HTH_TETR_2"/>
    <property type="match status" value="1"/>
</dbReference>
<dbReference type="STRING" id="399497.BW733_09110"/>
<reference evidence="6 7" key="1">
    <citation type="journal article" date="2008" name="Int. J. Syst. Evol. Microbiol.">
        <title>Tessaracoccus flavescens sp. nov., isolated from marine sediment.</title>
        <authorList>
            <person name="Lee D.W."/>
            <person name="Lee S.D."/>
        </authorList>
    </citation>
    <scope>NUCLEOTIDE SEQUENCE [LARGE SCALE GENOMIC DNA]</scope>
    <source>
        <strain evidence="6 7">SST-39T</strain>
    </source>
</reference>
<evidence type="ECO:0000256" key="3">
    <source>
        <dbReference type="ARBA" id="ARBA00023163"/>
    </source>
</evidence>
<organism evidence="6 7">
    <name type="scientific">Tessaracoccus flavescens</name>
    <dbReference type="NCBI Taxonomy" id="399497"/>
    <lineage>
        <taxon>Bacteria</taxon>
        <taxon>Bacillati</taxon>
        <taxon>Actinomycetota</taxon>
        <taxon>Actinomycetes</taxon>
        <taxon>Propionibacteriales</taxon>
        <taxon>Propionibacteriaceae</taxon>
        <taxon>Tessaracoccus</taxon>
    </lineage>
</organism>
<keyword evidence="3" id="KW-0804">Transcription</keyword>
<name>A0A1Q2CXZ5_9ACTN</name>
<dbReference type="SUPFAM" id="SSF48498">
    <property type="entry name" value="Tetracyclin repressor-like, C-terminal domain"/>
    <property type="match status" value="1"/>
</dbReference>
<dbReference type="Gene3D" id="1.10.10.60">
    <property type="entry name" value="Homeodomain-like"/>
    <property type="match status" value="1"/>
</dbReference>
<dbReference type="InterPro" id="IPR011075">
    <property type="entry name" value="TetR_C"/>
</dbReference>
<feature type="DNA-binding region" description="H-T-H motif" evidence="4">
    <location>
        <begin position="39"/>
        <end position="58"/>
    </location>
</feature>
<dbReference type="GO" id="GO:0000976">
    <property type="term" value="F:transcription cis-regulatory region binding"/>
    <property type="evidence" value="ECO:0007669"/>
    <property type="project" value="TreeGrafter"/>
</dbReference>
<dbReference type="SUPFAM" id="SSF46689">
    <property type="entry name" value="Homeodomain-like"/>
    <property type="match status" value="1"/>
</dbReference>
<sequence length="193" mass="21309">MRERSAPPLTGRPRDPEVDTRVRDATLALLMERGYSGLRIDDVARASTVAKSTIYRRWPSLMLLVLDVVEAALGPRLVPTSDDVEADLAALLRMSYASLVNNPVGWSLPSIGIDLLQQPELGAEYRRRIIDPIRDQAVSLLRRGIAEGRFAPTAEPEAIFDAVAGSIIYRRMIGEPPAPLETLLQFVRAALRP</sequence>
<evidence type="ECO:0000259" key="5">
    <source>
        <dbReference type="PROSITE" id="PS50977"/>
    </source>
</evidence>
<protein>
    <recommendedName>
        <fullName evidence="5">HTH tetR-type domain-containing protein</fullName>
    </recommendedName>
</protein>
<evidence type="ECO:0000256" key="1">
    <source>
        <dbReference type="ARBA" id="ARBA00023015"/>
    </source>
</evidence>